<evidence type="ECO:0000313" key="3">
    <source>
        <dbReference type="EMBL" id="KAL0901104.1"/>
    </source>
</evidence>
<protein>
    <recommendedName>
        <fullName evidence="6">SHSP domain-containing protein</fullName>
    </recommendedName>
</protein>
<keyword evidence="1" id="KW-0732">Signal</keyword>
<sequence>MYRIVLLAFLAVCSGHYHHRGGCHGSPCHRHPGGFQGNMEHYHEMLFNDLAQRVIEIDNKIKSSCERHSNAATKEIVEQNRYLIQTPLPDYSATDVNIKIRQRVLQISAKKGDKHYTEMRVLPTFVDAAKAAYTLDDGTLEIVFPLKPRPLAVTCDLGFSDVVTTVPLFDPLINSGGQAGPRGSFDE</sequence>
<dbReference type="AlphaFoldDB" id="A0ABD0TN73"/>
<keyword evidence="4" id="KW-1185">Reference proteome</keyword>
<dbReference type="SUPFAM" id="SSF49764">
    <property type="entry name" value="HSP20-like chaperones"/>
    <property type="match status" value="1"/>
</dbReference>
<dbReference type="InterPro" id="IPR008978">
    <property type="entry name" value="HSP20-like_chaperone"/>
</dbReference>
<dbReference type="Gene3D" id="2.60.40.790">
    <property type="match status" value="1"/>
</dbReference>
<dbReference type="CDD" id="cd00298">
    <property type="entry name" value="ACD_sHsps_p23-like"/>
    <property type="match status" value="1"/>
</dbReference>
<dbReference type="EMBL" id="JBEDNZ010000002">
    <property type="protein sequence ID" value="KAL0850745.1"/>
    <property type="molecule type" value="Genomic_DNA"/>
</dbReference>
<dbReference type="Proteomes" id="UP001549921">
    <property type="component" value="Unassembled WGS sequence"/>
</dbReference>
<name>A0ABD0TN73_LOXSC</name>
<dbReference type="EMBL" id="JBEUOH010000002">
    <property type="protein sequence ID" value="KAL0901104.1"/>
    <property type="molecule type" value="Genomic_DNA"/>
</dbReference>
<evidence type="ECO:0000313" key="2">
    <source>
        <dbReference type="EMBL" id="KAL0850745.1"/>
    </source>
</evidence>
<dbReference type="Proteomes" id="UP001549920">
    <property type="component" value="Unassembled WGS sequence"/>
</dbReference>
<proteinExistence type="predicted"/>
<evidence type="ECO:0000313" key="5">
    <source>
        <dbReference type="Proteomes" id="UP001549921"/>
    </source>
</evidence>
<feature type="signal peptide" evidence="1">
    <location>
        <begin position="1"/>
        <end position="15"/>
    </location>
</feature>
<feature type="chain" id="PRO_5044723022" description="SHSP domain-containing protein" evidence="1">
    <location>
        <begin position="16"/>
        <end position="187"/>
    </location>
</feature>
<organism evidence="2 5">
    <name type="scientific">Loxostege sticticalis</name>
    <name type="common">Beet webworm moth</name>
    <dbReference type="NCBI Taxonomy" id="481309"/>
    <lineage>
        <taxon>Eukaryota</taxon>
        <taxon>Metazoa</taxon>
        <taxon>Ecdysozoa</taxon>
        <taxon>Arthropoda</taxon>
        <taxon>Hexapoda</taxon>
        <taxon>Insecta</taxon>
        <taxon>Pterygota</taxon>
        <taxon>Neoptera</taxon>
        <taxon>Endopterygota</taxon>
        <taxon>Lepidoptera</taxon>
        <taxon>Glossata</taxon>
        <taxon>Ditrysia</taxon>
        <taxon>Pyraloidea</taxon>
        <taxon>Crambidae</taxon>
        <taxon>Pyraustinae</taxon>
        <taxon>Loxostege</taxon>
    </lineage>
</organism>
<evidence type="ECO:0000256" key="1">
    <source>
        <dbReference type="SAM" id="SignalP"/>
    </source>
</evidence>
<gene>
    <name evidence="3" type="ORF">ABMA27_006426</name>
    <name evidence="2" type="ORF">ABMA28_006687</name>
</gene>
<accession>A0ABD0TN73</accession>
<evidence type="ECO:0008006" key="6">
    <source>
        <dbReference type="Google" id="ProtNLM"/>
    </source>
</evidence>
<comment type="caution">
    <text evidence="2">The sequence shown here is derived from an EMBL/GenBank/DDBJ whole genome shotgun (WGS) entry which is preliminary data.</text>
</comment>
<evidence type="ECO:0000313" key="4">
    <source>
        <dbReference type="Proteomes" id="UP001549920"/>
    </source>
</evidence>
<reference evidence="4 5" key="1">
    <citation type="submission" date="2024-06" db="EMBL/GenBank/DDBJ databases">
        <title>A chromosome-level genome assembly of beet webworm, Loxostege sticticalis.</title>
        <authorList>
            <person name="Zhang Y."/>
        </authorList>
    </citation>
    <scope>NUCLEOTIDE SEQUENCE [LARGE SCALE GENOMIC DNA]</scope>
    <source>
        <strain evidence="3">AQ026</strain>
        <strain evidence="2">AQ028</strain>
        <tissue evidence="2">Male pupae</tissue>
        <tissue evidence="3">Whole body</tissue>
    </source>
</reference>